<keyword evidence="7" id="KW-1185">Reference proteome</keyword>
<evidence type="ECO:0000313" key="6">
    <source>
        <dbReference type="EMBL" id="GGA88024.1"/>
    </source>
</evidence>
<dbReference type="PANTHER" id="PTHR48111">
    <property type="entry name" value="REGULATOR OF RPOS"/>
    <property type="match status" value="1"/>
</dbReference>
<dbReference type="GO" id="GO:0006355">
    <property type="term" value="P:regulation of DNA-templated transcription"/>
    <property type="evidence" value="ECO:0007669"/>
    <property type="project" value="InterPro"/>
</dbReference>
<proteinExistence type="predicted"/>
<dbReference type="InterPro" id="IPR016032">
    <property type="entry name" value="Sig_transdc_resp-reg_C-effctor"/>
</dbReference>
<dbReference type="Pfam" id="PF00486">
    <property type="entry name" value="Trans_reg_C"/>
    <property type="match status" value="1"/>
</dbReference>
<dbReference type="SUPFAM" id="SSF46894">
    <property type="entry name" value="C-terminal effector domain of the bipartite response regulators"/>
    <property type="match status" value="1"/>
</dbReference>
<organism evidence="6 7">
    <name type="scientific">Polaromonas eurypsychrophila</name>
    <dbReference type="NCBI Taxonomy" id="1614635"/>
    <lineage>
        <taxon>Bacteria</taxon>
        <taxon>Pseudomonadati</taxon>
        <taxon>Pseudomonadota</taxon>
        <taxon>Betaproteobacteria</taxon>
        <taxon>Burkholderiales</taxon>
        <taxon>Comamonadaceae</taxon>
        <taxon>Polaromonas</taxon>
    </lineage>
</organism>
<name>A0A916S7F4_9BURK</name>
<evidence type="ECO:0000256" key="3">
    <source>
        <dbReference type="PROSITE-ProRule" id="PRU01091"/>
    </source>
</evidence>
<sequence length="165" mass="18563">MLVLSARSHERQKVDALDAGADDYLTKPFGVDELLARLRVALRHAAQTTRAGESMLRIGDVRIDLETKTVHRAGMLVRLTATEWRLLEALAKRADRAVTSHQLLREVWGPGHAERGHYPRIYIRQLRQKLEVQPARPALLLTETSVGYRLMVPSGETLEDLAPLS</sequence>
<evidence type="ECO:0000256" key="1">
    <source>
        <dbReference type="ARBA" id="ARBA00023125"/>
    </source>
</evidence>
<dbReference type="AlphaFoldDB" id="A0A916S7F4"/>
<dbReference type="SUPFAM" id="SSF52172">
    <property type="entry name" value="CheY-like"/>
    <property type="match status" value="1"/>
</dbReference>
<evidence type="ECO:0000256" key="2">
    <source>
        <dbReference type="PROSITE-ProRule" id="PRU00169"/>
    </source>
</evidence>
<feature type="domain" description="OmpR/PhoB-type" evidence="5">
    <location>
        <begin position="53"/>
        <end position="152"/>
    </location>
</feature>
<dbReference type="GO" id="GO:0000976">
    <property type="term" value="F:transcription cis-regulatory region binding"/>
    <property type="evidence" value="ECO:0007669"/>
    <property type="project" value="TreeGrafter"/>
</dbReference>
<dbReference type="InterPro" id="IPR001867">
    <property type="entry name" value="OmpR/PhoB-type_DNA-bd"/>
</dbReference>
<accession>A0A916S7F4</accession>
<dbReference type="PROSITE" id="PS51755">
    <property type="entry name" value="OMPR_PHOB"/>
    <property type="match status" value="1"/>
</dbReference>
<dbReference type="Gene3D" id="6.10.250.690">
    <property type="match status" value="1"/>
</dbReference>
<dbReference type="SMART" id="SM00862">
    <property type="entry name" value="Trans_reg_C"/>
    <property type="match status" value="1"/>
</dbReference>
<comment type="caution">
    <text evidence="6">The sequence shown here is derived from an EMBL/GenBank/DDBJ whole genome shotgun (WGS) entry which is preliminary data.</text>
</comment>
<dbReference type="InterPro" id="IPR011006">
    <property type="entry name" value="CheY-like_superfamily"/>
</dbReference>
<feature type="DNA-binding region" description="OmpR/PhoB-type" evidence="3">
    <location>
        <begin position="53"/>
        <end position="152"/>
    </location>
</feature>
<keyword evidence="1 3" id="KW-0238">DNA-binding</keyword>
<dbReference type="Gene3D" id="1.10.10.10">
    <property type="entry name" value="Winged helix-like DNA-binding domain superfamily/Winged helix DNA-binding domain"/>
    <property type="match status" value="1"/>
</dbReference>
<evidence type="ECO:0000259" key="5">
    <source>
        <dbReference type="PROSITE" id="PS51755"/>
    </source>
</evidence>
<feature type="domain" description="Response regulatory" evidence="4">
    <location>
        <begin position="1"/>
        <end position="42"/>
    </location>
</feature>
<dbReference type="InterPro" id="IPR039420">
    <property type="entry name" value="WalR-like"/>
</dbReference>
<dbReference type="GO" id="GO:0032993">
    <property type="term" value="C:protein-DNA complex"/>
    <property type="evidence" value="ECO:0007669"/>
    <property type="project" value="TreeGrafter"/>
</dbReference>
<dbReference type="PANTHER" id="PTHR48111:SF50">
    <property type="entry name" value="KDP OPERON TRANSCRIPTIONAL REGULATORY PROTEIN KDPE"/>
    <property type="match status" value="1"/>
</dbReference>
<comment type="caution">
    <text evidence="2">Lacks conserved residue(s) required for the propagation of feature annotation.</text>
</comment>
<reference evidence="6" key="1">
    <citation type="journal article" date="2014" name="Int. J. Syst. Evol. Microbiol.">
        <title>Complete genome sequence of Corynebacterium casei LMG S-19264T (=DSM 44701T), isolated from a smear-ripened cheese.</title>
        <authorList>
            <consortium name="US DOE Joint Genome Institute (JGI-PGF)"/>
            <person name="Walter F."/>
            <person name="Albersmeier A."/>
            <person name="Kalinowski J."/>
            <person name="Ruckert C."/>
        </authorList>
    </citation>
    <scope>NUCLEOTIDE SEQUENCE</scope>
    <source>
        <strain evidence="6">CGMCC 1.15322</strain>
    </source>
</reference>
<protein>
    <submittedName>
        <fullName evidence="6">Uncharacterized protein</fullName>
    </submittedName>
</protein>
<dbReference type="CDD" id="cd00383">
    <property type="entry name" value="trans_reg_C"/>
    <property type="match status" value="1"/>
</dbReference>
<evidence type="ECO:0000313" key="7">
    <source>
        <dbReference type="Proteomes" id="UP000620596"/>
    </source>
</evidence>
<reference evidence="6" key="2">
    <citation type="submission" date="2020-09" db="EMBL/GenBank/DDBJ databases">
        <authorList>
            <person name="Sun Q."/>
            <person name="Zhou Y."/>
        </authorList>
    </citation>
    <scope>NUCLEOTIDE SEQUENCE</scope>
    <source>
        <strain evidence="6">CGMCC 1.15322</strain>
    </source>
</reference>
<dbReference type="Proteomes" id="UP000620596">
    <property type="component" value="Unassembled WGS sequence"/>
</dbReference>
<dbReference type="GO" id="GO:0000156">
    <property type="term" value="F:phosphorelay response regulator activity"/>
    <property type="evidence" value="ECO:0007669"/>
    <property type="project" value="TreeGrafter"/>
</dbReference>
<dbReference type="InterPro" id="IPR036388">
    <property type="entry name" value="WH-like_DNA-bd_sf"/>
</dbReference>
<dbReference type="PROSITE" id="PS50110">
    <property type="entry name" value="RESPONSE_REGULATORY"/>
    <property type="match status" value="1"/>
</dbReference>
<dbReference type="GO" id="GO:0005829">
    <property type="term" value="C:cytosol"/>
    <property type="evidence" value="ECO:0007669"/>
    <property type="project" value="TreeGrafter"/>
</dbReference>
<dbReference type="EMBL" id="BMIG01000002">
    <property type="protein sequence ID" value="GGA88024.1"/>
    <property type="molecule type" value="Genomic_DNA"/>
</dbReference>
<evidence type="ECO:0000259" key="4">
    <source>
        <dbReference type="PROSITE" id="PS50110"/>
    </source>
</evidence>
<dbReference type="InterPro" id="IPR001789">
    <property type="entry name" value="Sig_transdc_resp-reg_receiver"/>
</dbReference>
<gene>
    <name evidence="6" type="ORF">GCM10011496_05940</name>
</gene>